<keyword evidence="3" id="KW-1185">Reference proteome</keyword>
<dbReference type="OrthoDB" id="507128at2759"/>
<feature type="domain" description="Pyrroloquinoline quinone-dependent pyranose dehydrogenase beta-propeller" evidence="1">
    <location>
        <begin position="81"/>
        <end position="472"/>
    </location>
</feature>
<dbReference type="InterPro" id="IPR054539">
    <property type="entry name" value="Beta-prop_PDH"/>
</dbReference>
<comment type="caution">
    <text evidence="2">The sequence shown here is derived from an EMBL/GenBank/DDBJ whole genome shotgun (WGS) entry which is preliminary data.</text>
</comment>
<protein>
    <submittedName>
        <fullName evidence="2">NHL repeat-containing protein</fullName>
    </submittedName>
</protein>
<dbReference type="Pfam" id="PF22807">
    <property type="entry name" value="TrAA12"/>
    <property type="match status" value="1"/>
</dbReference>
<dbReference type="Gene3D" id="2.120.10.30">
    <property type="entry name" value="TolB, C-terminal domain"/>
    <property type="match status" value="1"/>
</dbReference>
<name>A0A8K0T6B9_9HYPO</name>
<organism evidence="2 3">
    <name type="scientific">Stachybotrys elegans</name>
    <dbReference type="NCBI Taxonomy" id="80388"/>
    <lineage>
        <taxon>Eukaryota</taxon>
        <taxon>Fungi</taxon>
        <taxon>Dikarya</taxon>
        <taxon>Ascomycota</taxon>
        <taxon>Pezizomycotina</taxon>
        <taxon>Sordariomycetes</taxon>
        <taxon>Hypocreomycetidae</taxon>
        <taxon>Hypocreales</taxon>
        <taxon>Stachybotryaceae</taxon>
        <taxon>Stachybotrys</taxon>
    </lineage>
</organism>
<gene>
    <name evidence="2" type="ORF">B0I35DRAFT_416805</name>
</gene>
<dbReference type="SUPFAM" id="SSF50952">
    <property type="entry name" value="Soluble quinoprotein glucose dehydrogenase"/>
    <property type="match status" value="1"/>
</dbReference>
<accession>A0A8K0T6B9</accession>
<evidence type="ECO:0000259" key="1">
    <source>
        <dbReference type="Pfam" id="PF22807"/>
    </source>
</evidence>
<dbReference type="Proteomes" id="UP000813444">
    <property type="component" value="Unassembled WGS sequence"/>
</dbReference>
<dbReference type="AlphaFoldDB" id="A0A8K0T6B9"/>
<reference evidence="2" key="1">
    <citation type="journal article" date="2021" name="Nat. Commun.">
        <title>Genetic determinants of endophytism in the Arabidopsis root mycobiome.</title>
        <authorList>
            <person name="Mesny F."/>
            <person name="Miyauchi S."/>
            <person name="Thiergart T."/>
            <person name="Pickel B."/>
            <person name="Atanasova L."/>
            <person name="Karlsson M."/>
            <person name="Huettel B."/>
            <person name="Barry K.W."/>
            <person name="Haridas S."/>
            <person name="Chen C."/>
            <person name="Bauer D."/>
            <person name="Andreopoulos W."/>
            <person name="Pangilinan J."/>
            <person name="LaButti K."/>
            <person name="Riley R."/>
            <person name="Lipzen A."/>
            <person name="Clum A."/>
            <person name="Drula E."/>
            <person name="Henrissat B."/>
            <person name="Kohler A."/>
            <person name="Grigoriev I.V."/>
            <person name="Martin F.M."/>
            <person name="Hacquard S."/>
        </authorList>
    </citation>
    <scope>NUCLEOTIDE SEQUENCE</scope>
    <source>
        <strain evidence="2">MPI-CAGE-CH-0235</strain>
    </source>
</reference>
<dbReference type="InterPro" id="IPR011042">
    <property type="entry name" value="6-blade_b-propeller_TolB-like"/>
</dbReference>
<proteinExistence type="predicted"/>
<dbReference type="InterPro" id="IPR011041">
    <property type="entry name" value="Quinoprot_gluc/sorb_DH_b-prop"/>
</dbReference>
<sequence length="476" mass="51892">MTIPYLRRTLNSSSHLTRQLLNKTIVNNYRLLCITICRYITLARFLAFRMLRSLTAGLLCAAALRPVIAACEERQPAADIQAAPGVGFKLLKNDLRRPRQVIVDSQDNLLVLAQGAGEVWRFVLDDQEGLDVCIDSLSVILSNPDLTHSLALSADGQTLFASSSEDVYVYPYDPETGITGDPTVIITGMSDYGDHPTRTILVPKQNPDLLIVAQGSKANLDEDAINIDSGIGQLRSFVIDELLSSSSPATYTNGAVLGWGLRNVVGMTQDPLTGAIWSVDNAMDNFQRAGIDVHFNNPGEELNFHGRPDGLDSTVFGQNFGYPDCVAIWDPSAIVDYAGTPETGKRMVGNQSRSLVSDLACQTDYIPPRLTFGAHMAPLDIAFQEDGSAAFITFHGSWNRDTPVGYRLSLVRFSDGEPVAPGTSMDAEEPLLWNANIEQCPFDCFRPVSVTLDSSGRLFMTSDSTGELFVITLDEA</sequence>
<evidence type="ECO:0000313" key="3">
    <source>
        <dbReference type="Proteomes" id="UP000813444"/>
    </source>
</evidence>
<evidence type="ECO:0000313" key="2">
    <source>
        <dbReference type="EMBL" id="KAH7328192.1"/>
    </source>
</evidence>
<dbReference type="EMBL" id="JAGPNK010000001">
    <property type="protein sequence ID" value="KAH7328192.1"/>
    <property type="molecule type" value="Genomic_DNA"/>
</dbReference>